<dbReference type="InterPro" id="IPR053927">
    <property type="entry name" value="FlgK_helical"/>
</dbReference>
<evidence type="ECO:0000313" key="9">
    <source>
        <dbReference type="Proteomes" id="UP000076128"/>
    </source>
</evidence>
<evidence type="ECO:0000256" key="3">
    <source>
        <dbReference type="ARBA" id="ARBA00009677"/>
    </source>
</evidence>
<organism evidence="8 9">
    <name type="scientific">Frigidibacter mobilis</name>
    <dbReference type="NCBI Taxonomy" id="1335048"/>
    <lineage>
        <taxon>Bacteria</taxon>
        <taxon>Pseudomonadati</taxon>
        <taxon>Pseudomonadota</taxon>
        <taxon>Alphaproteobacteria</taxon>
        <taxon>Rhodobacterales</taxon>
        <taxon>Paracoccaceae</taxon>
        <taxon>Frigidibacter</taxon>
    </lineage>
</organism>
<dbReference type="NCBIfam" id="TIGR02492">
    <property type="entry name" value="flgK_ends"/>
    <property type="match status" value="1"/>
</dbReference>
<proteinExistence type="inferred from homology"/>
<evidence type="ECO:0000256" key="4">
    <source>
        <dbReference type="ARBA" id="ARBA00016244"/>
    </source>
</evidence>
<gene>
    <name evidence="8" type="ORF">AKL17_4231</name>
</gene>
<evidence type="ECO:0000313" key="8">
    <source>
        <dbReference type="EMBL" id="AMY71445.1"/>
    </source>
</evidence>
<reference evidence="8 9" key="1">
    <citation type="submission" date="2015-09" db="EMBL/GenBank/DDBJ databases">
        <title>Complete genome sequence of Defluviimonas alba cai42t isolated from an oilfield in Xinjiang.</title>
        <authorList>
            <person name="Geng S."/>
            <person name="Pan X."/>
            <person name="Wu X."/>
        </authorList>
    </citation>
    <scope>NUCLEOTIDE SEQUENCE [LARGE SCALE GENOMIC DNA]</scope>
    <source>
        <strain evidence="9">cai42</strain>
    </source>
</reference>
<comment type="similarity">
    <text evidence="3">Belongs to the flagella basal body rod proteins family.</text>
</comment>
<dbReference type="Pfam" id="PF22638">
    <property type="entry name" value="FlgK_D1"/>
    <property type="match status" value="1"/>
</dbReference>
<dbReference type="InterPro" id="IPR002371">
    <property type="entry name" value="FlgK"/>
</dbReference>
<evidence type="ECO:0000256" key="6">
    <source>
        <dbReference type="ARBA" id="ARBA00023143"/>
    </source>
</evidence>
<keyword evidence="8" id="KW-0282">Flagellum</keyword>
<sequence length="457" mass="47535">MSISSAMSSALSGLTAGARAAEIVSGNVANALTEGYARRELAVSTRRLGSDSAGVKIDGVNRVLNRSIQTDRRLADAAAGNTAVRQQFYTKLEQSIGTADQPGSLTARMDDLESALISAASRPDSEARLQEVLNSATWLARTISTVSGDLQAARMRADQEIGAQVGALNDALAQIDALNALILTQRGTGNDTSALMDQRQLLVDRVSAIVPVREVMRDKDQISLYTTGGAVLLEGNPARIGFSAVGVITPDMTQASGALSGLTLNDVPIRSTEDGVLRGGTLAALFAVRDELAVSAQSQLDAVARDLIGRFAAPGVDPTLAPGAPGLFTDGGAAFDPLDEVGLAARLRVNALADPARGGALWRLRDGLGAAVSGDVGSAAILQALAGAMAAPQVPASGSFLGPPALPRVWRRTCCRRYRSRGNARMTAAPSPVRGRRRWPPPLLRAGSIPMPNCRTC</sequence>
<dbReference type="GO" id="GO:0044780">
    <property type="term" value="P:bacterial-type flagellum assembly"/>
    <property type="evidence" value="ECO:0007669"/>
    <property type="project" value="InterPro"/>
</dbReference>
<feature type="domain" description="Flagellar hook-associated protein FlgK helical" evidence="7">
    <location>
        <begin position="91"/>
        <end position="311"/>
    </location>
</feature>
<keyword evidence="6" id="KW-0975">Bacterial flagellum</keyword>
<dbReference type="GO" id="GO:0009424">
    <property type="term" value="C:bacterial-type flagellum hook"/>
    <property type="evidence" value="ECO:0007669"/>
    <property type="project" value="InterPro"/>
</dbReference>
<dbReference type="STRING" id="1335048.AKL17_4231"/>
<keyword evidence="9" id="KW-1185">Reference proteome</keyword>
<dbReference type="PANTHER" id="PTHR30033">
    <property type="entry name" value="FLAGELLAR HOOK-ASSOCIATED PROTEIN 1"/>
    <property type="match status" value="1"/>
</dbReference>
<evidence type="ECO:0000256" key="1">
    <source>
        <dbReference type="ARBA" id="ARBA00004365"/>
    </source>
</evidence>
<keyword evidence="5" id="KW-0964">Secreted</keyword>
<comment type="subcellular location">
    <subcellularLocation>
        <location evidence="1">Bacterial flagellum</location>
    </subcellularLocation>
    <subcellularLocation>
        <location evidence="2">Secreted</location>
    </subcellularLocation>
</comment>
<keyword evidence="8" id="KW-0969">Cilium</keyword>
<dbReference type="PATRIC" id="fig|1335048.3.peg.4399"/>
<keyword evidence="8" id="KW-0966">Cell projection</keyword>
<accession>A0A159Z7L9</accession>
<evidence type="ECO:0000256" key="5">
    <source>
        <dbReference type="ARBA" id="ARBA00022525"/>
    </source>
</evidence>
<evidence type="ECO:0000256" key="2">
    <source>
        <dbReference type="ARBA" id="ARBA00004613"/>
    </source>
</evidence>
<dbReference type="PANTHER" id="PTHR30033:SF1">
    <property type="entry name" value="FLAGELLAR HOOK-ASSOCIATED PROTEIN 1"/>
    <property type="match status" value="1"/>
</dbReference>
<dbReference type="KEGG" id="daa:AKL17_4231"/>
<dbReference type="AlphaFoldDB" id="A0A159Z7L9"/>
<dbReference type="RefSeq" id="WP_236937895.1">
    <property type="nucleotide sequence ID" value="NZ_CP012661.1"/>
</dbReference>
<evidence type="ECO:0000259" key="7">
    <source>
        <dbReference type="Pfam" id="PF22638"/>
    </source>
</evidence>
<dbReference type="GO" id="GO:0005576">
    <property type="term" value="C:extracellular region"/>
    <property type="evidence" value="ECO:0007669"/>
    <property type="project" value="UniProtKB-SubCell"/>
</dbReference>
<dbReference type="GO" id="GO:0005198">
    <property type="term" value="F:structural molecule activity"/>
    <property type="evidence" value="ECO:0007669"/>
    <property type="project" value="InterPro"/>
</dbReference>
<dbReference type="EMBL" id="CP012661">
    <property type="protein sequence ID" value="AMY71445.1"/>
    <property type="molecule type" value="Genomic_DNA"/>
</dbReference>
<name>A0A159Z7L9_9RHOB</name>
<protein>
    <recommendedName>
        <fullName evidence="4">Flagellar hook-associated protein 1</fullName>
    </recommendedName>
</protein>
<dbReference type="Proteomes" id="UP000076128">
    <property type="component" value="Chromosome"/>
</dbReference>